<sequence length="77" mass="9332">MFDIVRVNVLHPHICSQCNFNPHAEECKMSCYFQMQQKMPPFERSHRLLWPKFNIDYKDVMGHTIFSLSYPYLIYCL</sequence>
<evidence type="ECO:0000313" key="1">
    <source>
        <dbReference type="EMBL" id="MBX69778.1"/>
    </source>
</evidence>
<proteinExistence type="predicted"/>
<name>A0A2P2QS74_RHIMU</name>
<dbReference type="EMBL" id="GGEC01089294">
    <property type="protein sequence ID" value="MBX69778.1"/>
    <property type="molecule type" value="Transcribed_RNA"/>
</dbReference>
<organism evidence="1">
    <name type="scientific">Rhizophora mucronata</name>
    <name type="common">Asiatic mangrove</name>
    <dbReference type="NCBI Taxonomy" id="61149"/>
    <lineage>
        <taxon>Eukaryota</taxon>
        <taxon>Viridiplantae</taxon>
        <taxon>Streptophyta</taxon>
        <taxon>Embryophyta</taxon>
        <taxon>Tracheophyta</taxon>
        <taxon>Spermatophyta</taxon>
        <taxon>Magnoliopsida</taxon>
        <taxon>eudicotyledons</taxon>
        <taxon>Gunneridae</taxon>
        <taxon>Pentapetalae</taxon>
        <taxon>rosids</taxon>
        <taxon>fabids</taxon>
        <taxon>Malpighiales</taxon>
        <taxon>Rhizophoraceae</taxon>
        <taxon>Rhizophora</taxon>
    </lineage>
</organism>
<dbReference type="AlphaFoldDB" id="A0A2P2QS74"/>
<protein>
    <submittedName>
        <fullName evidence="1">Uncharacterized protein</fullName>
    </submittedName>
</protein>
<reference evidence="1" key="1">
    <citation type="submission" date="2018-02" db="EMBL/GenBank/DDBJ databases">
        <title>Rhizophora mucronata_Transcriptome.</title>
        <authorList>
            <person name="Meera S.P."/>
            <person name="Sreeshan A."/>
            <person name="Augustine A."/>
        </authorList>
    </citation>
    <scope>NUCLEOTIDE SEQUENCE</scope>
    <source>
        <tissue evidence="1">Leaf</tissue>
    </source>
</reference>
<accession>A0A2P2QS74</accession>